<protein>
    <submittedName>
        <fullName evidence="1">Uncharacterized protein</fullName>
    </submittedName>
</protein>
<gene>
    <name evidence="1" type="ORF">ADJ77_06480</name>
</gene>
<organism evidence="1 2">
    <name type="scientific">Prevotella fusca JCM 17724</name>
    <dbReference type="NCBI Taxonomy" id="1236517"/>
    <lineage>
        <taxon>Bacteria</taxon>
        <taxon>Pseudomonadati</taxon>
        <taxon>Bacteroidota</taxon>
        <taxon>Bacteroidia</taxon>
        <taxon>Bacteroidales</taxon>
        <taxon>Prevotellaceae</taxon>
        <taxon>Prevotella</taxon>
    </lineage>
</organism>
<evidence type="ECO:0000313" key="1">
    <source>
        <dbReference type="EMBL" id="AKU69433.1"/>
    </source>
</evidence>
<dbReference type="KEGG" id="pfus:ADJ77_06480"/>
<accession>A0A0K1NKM3</accession>
<proteinExistence type="predicted"/>
<dbReference type="RefSeq" id="WP_025077635.1">
    <property type="nucleotide sequence ID" value="NZ_BAKO01000003.1"/>
</dbReference>
<sequence length="60" mass="6800">MNEETGIYLAGKTTPLSSLKSITDYITGREAKTIIKTKRHKQLTILIKTNRSAWILQNLP</sequence>
<reference evidence="1 2" key="1">
    <citation type="submission" date="2015-07" db="EMBL/GenBank/DDBJ databases">
        <authorList>
            <person name="Noorani M."/>
        </authorList>
    </citation>
    <scope>NUCLEOTIDE SEQUENCE [LARGE SCALE GENOMIC DNA]</scope>
    <source>
        <strain evidence="1 2">W1435</strain>
    </source>
</reference>
<evidence type="ECO:0000313" key="2">
    <source>
        <dbReference type="Proteomes" id="UP000060345"/>
    </source>
</evidence>
<dbReference type="EMBL" id="CP012074">
    <property type="protein sequence ID" value="AKU69433.1"/>
    <property type="molecule type" value="Genomic_DNA"/>
</dbReference>
<dbReference type="AlphaFoldDB" id="A0A0K1NKM3"/>
<name>A0A0K1NKM3_9BACT</name>
<dbReference type="Proteomes" id="UP000060345">
    <property type="component" value="Chromosome 1"/>
</dbReference>